<name>X1U6E9_9ZZZZ</name>
<gene>
    <name evidence="1" type="ORF">S12H4_31596</name>
</gene>
<accession>X1U6E9</accession>
<protein>
    <submittedName>
        <fullName evidence="1">Uncharacterized protein</fullName>
    </submittedName>
</protein>
<dbReference type="EMBL" id="BARW01018457">
    <property type="protein sequence ID" value="GAI99201.1"/>
    <property type="molecule type" value="Genomic_DNA"/>
</dbReference>
<proteinExistence type="predicted"/>
<dbReference type="AlphaFoldDB" id="X1U6E9"/>
<evidence type="ECO:0000313" key="1">
    <source>
        <dbReference type="EMBL" id="GAI99201.1"/>
    </source>
</evidence>
<reference evidence="1" key="1">
    <citation type="journal article" date="2014" name="Front. Microbiol.">
        <title>High frequency of phylogenetically diverse reductive dehalogenase-homologous genes in deep subseafloor sedimentary metagenomes.</title>
        <authorList>
            <person name="Kawai M."/>
            <person name="Futagami T."/>
            <person name="Toyoda A."/>
            <person name="Takaki Y."/>
            <person name="Nishi S."/>
            <person name="Hori S."/>
            <person name="Arai W."/>
            <person name="Tsubouchi T."/>
            <person name="Morono Y."/>
            <person name="Uchiyama I."/>
            <person name="Ito T."/>
            <person name="Fujiyama A."/>
            <person name="Inagaki F."/>
            <person name="Takami H."/>
        </authorList>
    </citation>
    <scope>NUCLEOTIDE SEQUENCE</scope>
    <source>
        <strain evidence="1">Expedition CK06-06</strain>
    </source>
</reference>
<organism evidence="1">
    <name type="scientific">marine sediment metagenome</name>
    <dbReference type="NCBI Taxonomy" id="412755"/>
    <lineage>
        <taxon>unclassified sequences</taxon>
        <taxon>metagenomes</taxon>
        <taxon>ecological metagenomes</taxon>
    </lineage>
</organism>
<sequence>MARQAIHDETNEDAVLSELTLVKIIKGEKTSEVSTVWEAGLGSIGTWLWCHATTGYRR</sequence>
<comment type="caution">
    <text evidence="1">The sequence shown here is derived from an EMBL/GenBank/DDBJ whole genome shotgun (WGS) entry which is preliminary data.</text>
</comment>